<feature type="signal peptide" evidence="1">
    <location>
        <begin position="1"/>
        <end position="26"/>
    </location>
</feature>
<dbReference type="RefSeq" id="WP_165098573.1">
    <property type="nucleotide sequence ID" value="NZ_JAAKGU010000005.1"/>
</dbReference>
<evidence type="ECO:0000256" key="1">
    <source>
        <dbReference type="SAM" id="SignalP"/>
    </source>
</evidence>
<comment type="caution">
    <text evidence="3">The sequence shown here is derived from an EMBL/GenBank/DDBJ whole genome shotgun (WGS) entry which is preliminary data.</text>
</comment>
<reference evidence="3 4" key="1">
    <citation type="submission" date="2020-02" db="EMBL/GenBank/DDBJ databases">
        <authorList>
            <person name="Gao J."/>
            <person name="Sun J."/>
        </authorList>
    </citation>
    <scope>NUCLEOTIDE SEQUENCE [LARGE SCALE GENOMIC DNA]</scope>
    <source>
        <strain evidence="3 4">7124</strain>
    </source>
</reference>
<proteinExistence type="predicted"/>
<dbReference type="Gene3D" id="3.30.457.10">
    <property type="entry name" value="Copper amine oxidase-like, N-terminal domain"/>
    <property type="match status" value="1"/>
</dbReference>
<sequence>MNRVKKRAKWLLPILALLLVLAGCQAVNGYDVNKALLGNLDVKSAEESVSFSLNAVPAAGISAEDQKTIDLINSLSLNVSHLKVQDNGDISAAGTLGFKQAAIPFTFYMNKTVLALNVEGAKKPFYFPLQGYDEVLSQVGLDKDKAESVGKLVSQFVVNNLPNPSAISVTPVNEAVYGETLNLMKLHAEVTGDELPALLKAFLKSISKDTEGFTKLIDGLYDYLLPLLKQEPAQALLEQYGLSDIPLDNKADVVPVLHDAAKLAVDAALLVYDKELDKLYQSTPEIKTVLSKDTKLQLDLFVDSSLHVRKQNLSLNVALPNDGSIPIRSISFKSETQIWNINGAVKADPISVDGALNVTEINLTPGSVLSQFDANSTVYGVLKNDLGITKKSAVVEPELYDTVVKGKTTMIPLRYLALQLDAQVKWDAASKKLTVIDDVYGTTIVLKPGSANAVIDGVNVKLPQPVFFDKYGRGYVPLRFVAEALHAKVKVDDEGLIYITRD</sequence>
<protein>
    <submittedName>
        <fullName evidence="3">Copper amine oxidase N-terminal domain-containing protein</fullName>
    </submittedName>
</protein>
<keyword evidence="1" id="KW-0732">Signal</keyword>
<evidence type="ECO:0000259" key="2">
    <source>
        <dbReference type="Pfam" id="PF07833"/>
    </source>
</evidence>
<dbReference type="SUPFAM" id="SSF55383">
    <property type="entry name" value="Copper amine oxidase, domain N"/>
    <property type="match status" value="1"/>
</dbReference>
<dbReference type="InterPro" id="IPR036582">
    <property type="entry name" value="Mao_N_sf"/>
</dbReference>
<dbReference type="InterPro" id="IPR012854">
    <property type="entry name" value="Cu_amine_oxidase-like_N"/>
</dbReference>
<dbReference type="AlphaFoldDB" id="A0A6M1PN75"/>
<accession>A0A6M1PN75</accession>
<evidence type="ECO:0000313" key="3">
    <source>
        <dbReference type="EMBL" id="NGM83283.1"/>
    </source>
</evidence>
<feature type="domain" description="Copper amine oxidase-like N-terminal" evidence="2">
    <location>
        <begin position="402"/>
        <end position="494"/>
    </location>
</feature>
<feature type="chain" id="PRO_5026745488" evidence="1">
    <location>
        <begin position="27"/>
        <end position="502"/>
    </location>
</feature>
<organism evidence="3 4">
    <name type="scientific">Paenibacillus apii</name>
    <dbReference type="NCBI Taxonomy" id="1850370"/>
    <lineage>
        <taxon>Bacteria</taxon>
        <taxon>Bacillati</taxon>
        <taxon>Bacillota</taxon>
        <taxon>Bacilli</taxon>
        <taxon>Bacillales</taxon>
        <taxon>Paenibacillaceae</taxon>
        <taxon>Paenibacillus</taxon>
    </lineage>
</organism>
<evidence type="ECO:0000313" key="4">
    <source>
        <dbReference type="Proteomes" id="UP000480151"/>
    </source>
</evidence>
<keyword evidence="4" id="KW-1185">Reference proteome</keyword>
<gene>
    <name evidence="3" type="ORF">G5B47_12740</name>
</gene>
<dbReference type="Pfam" id="PF07833">
    <property type="entry name" value="Cu_amine_oxidN1"/>
    <property type="match status" value="1"/>
</dbReference>
<dbReference type="EMBL" id="JAAKGU010000005">
    <property type="protein sequence ID" value="NGM83283.1"/>
    <property type="molecule type" value="Genomic_DNA"/>
</dbReference>
<name>A0A6M1PN75_9BACL</name>
<dbReference type="Proteomes" id="UP000480151">
    <property type="component" value="Unassembled WGS sequence"/>
</dbReference>
<dbReference type="PROSITE" id="PS51257">
    <property type="entry name" value="PROKAR_LIPOPROTEIN"/>
    <property type="match status" value="1"/>
</dbReference>